<keyword evidence="16" id="KW-0732">Signal</keyword>
<proteinExistence type="inferred from homology"/>
<keyword evidence="7" id="KW-0328">Glycosyltransferase</keyword>
<dbReference type="GO" id="GO:0008120">
    <property type="term" value="F:ceramide glucosyltransferase activity"/>
    <property type="evidence" value="ECO:0007669"/>
    <property type="project" value="UniProtKB-EC"/>
</dbReference>
<dbReference type="RefSeq" id="XP_020073198.1">
    <property type="nucleotide sequence ID" value="XM_020214065.1"/>
</dbReference>
<dbReference type="InterPro" id="IPR025993">
    <property type="entry name" value="Ceramide_glucosylTrfase"/>
</dbReference>
<evidence type="ECO:0000256" key="4">
    <source>
        <dbReference type="ARBA" id="ARBA00006739"/>
    </source>
</evidence>
<dbReference type="SUPFAM" id="SSF53448">
    <property type="entry name" value="Nucleotide-diphospho-sugar transferases"/>
    <property type="match status" value="1"/>
</dbReference>
<evidence type="ECO:0000256" key="6">
    <source>
        <dbReference type="ARBA" id="ARBA00019988"/>
    </source>
</evidence>
<feature type="transmembrane region" description="Helical" evidence="15">
    <location>
        <begin position="49"/>
        <end position="71"/>
    </location>
</feature>
<accession>A0A1E4S9H2</accession>
<evidence type="ECO:0000256" key="11">
    <source>
        <dbReference type="ARBA" id="ARBA00023136"/>
    </source>
</evidence>
<evidence type="ECO:0000256" key="9">
    <source>
        <dbReference type="ARBA" id="ARBA00022692"/>
    </source>
</evidence>
<evidence type="ECO:0000256" key="5">
    <source>
        <dbReference type="ARBA" id="ARBA00012699"/>
    </source>
</evidence>
<sequence>MSTVRLVLLNFVSLCASAASSITITANAVDTQPAVIVTASDHALPAWKLALSVVGFIWWLVMILITYYGVVEIALKFNSPKCIPEGVRVENDMSIPDNEELEGVTIIRPIKGIDSEMELCLESALLQRYPKHKFQVLFCVESPSDPGIQIIEELISKYKDSVDVQLLIDQDYESNHSGPNPKINNLTKGFKNAKFDIVWIIDSNVWVSPGTLLRSVCALKRSTDNGRRTSRQVKLVHHVPLAVSIKNASSLNLGAKLDEMFLHTSHAKFYVFFNKASFAPCVNGKSNMYRISDLDKAVEGIARGKNKIINNSPRIAKAAERYCGSKGEGIRFFARYIGEDNMIGIALWDYGRTAMTGDVVVQPIGGSVSNTLLDYVDRRVRWLRVRRYMVLAATLLEPTTESVLIGVFGSFGISNLWLEGNYMVSIFLLHEIVWCIVDWNQSSMLHEHSSKDKLSIYDPPFFLTQERQPFIQWLFIWIIREILALPIWIIAMCGSQIDWRNRPFQINSDLTAEEL</sequence>
<name>A0A1E4S9H2_CYBJN</name>
<dbReference type="STRING" id="983966.A0A1E4S9H2"/>
<keyword evidence="9 15" id="KW-0812">Transmembrane</keyword>
<feature type="transmembrane region" description="Helical" evidence="15">
    <location>
        <begin position="470"/>
        <end position="493"/>
    </location>
</feature>
<comment type="subcellular location">
    <subcellularLocation>
        <location evidence="1">Membrane</location>
        <topology evidence="1">Multi-pass membrane protein</topology>
    </subcellularLocation>
</comment>
<dbReference type="GO" id="GO:0006679">
    <property type="term" value="P:glucosylceramide biosynthetic process"/>
    <property type="evidence" value="ECO:0007669"/>
    <property type="project" value="TreeGrafter"/>
</dbReference>
<feature type="chain" id="PRO_5009162683" description="Ceramide glucosyltransferase" evidence="16">
    <location>
        <begin position="19"/>
        <end position="515"/>
    </location>
</feature>
<evidence type="ECO:0000256" key="16">
    <source>
        <dbReference type="SAM" id="SignalP"/>
    </source>
</evidence>
<dbReference type="EMBL" id="KV453925">
    <property type="protein sequence ID" value="ODV76159.1"/>
    <property type="molecule type" value="Genomic_DNA"/>
</dbReference>
<evidence type="ECO:0000256" key="7">
    <source>
        <dbReference type="ARBA" id="ARBA00022676"/>
    </source>
</evidence>
<gene>
    <name evidence="17" type="ORF">CYBJADRAFT_165490</name>
</gene>
<evidence type="ECO:0000256" key="1">
    <source>
        <dbReference type="ARBA" id="ARBA00004141"/>
    </source>
</evidence>
<dbReference type="PANTHER" id="PTHR12726">
    <property type="entry name" value="CERAMIDE GLUCOSYLTRANSFERASE"/>
    <property type="match status" value="1"/>
</dbReference>
<keyword evidence="10 15" id="KW-1133">Transmembrane helix</keyword>
<comment type="pathway">
    <text evidence="3">Sphingolipid metabolism.</text>
</comment>
<dbReference type="EC" id="2.4.1.80" evidence="5"/>
<dbReference type="PANTHER" id="PTHR12726:SF0">
    <property type="entry name" value="CERAMIDE GLUCOSYLTRANSFERASE"/>
    <property type="match status" value="1"/>
</dbReference>
<evidence type="ECO:0000256" key="2">
    <source>
        <dbReference type="ARBA" id="ARBA00004760"/>
    </source>
</evidence>
<keyword evidence="18" id="KW-1185">Reference proteome</keyword>
<keyword evidence="11 15" id="KW-0472">Membrane</keyword>
<evidence type="ECO:0000256" key="10">
    <source>
        <dbReference type="ARBA" id="ARBA00022989"/>
    </source>
</evidence>
<organism evidence="17 18">
    <name type="scientific">Cyberlindnera jadinii (strain ATCC 18201 / CBS 1600 / BCRC 20928 / JCM 3617 / NBRC 0987 / NRRL Y-1542)</name>
    <name type="common">Torula yeast</name>
    <name type="synonym">Candida utilis</name>
    <dbReference type="NCBI Taxonomy" id="983966"/>
    <lineage>
        <taxon>Eukaryota</taxon>
        <taxon>Fungi</taxon>
        <taxon>Dikarya</taxon>
        <taxon>Ascomycota</taxon>
        <taxon>Saccharomycotina</taxon>
        <taxon>Saccharomycetes</taxon>
        <taxon>Phaffomycetales</taxon>
        <taxon>Phaffomycetaceae</taxon>
        <taxon>Cyberlindnera</taxon>
    </lineage>
</organism>
<dbReference type="GeneID" id="30988461"/>
<evidence type="ECO:0000256" key="14">
    <source>
        <dbReference type="ARBA" id="ARBA00032575"/>
    </source>
</evidence>
<dbReference type="GO" id="GO:0016020">
    <property type="term" value="C:membrane"/>
    <property type="evidence" value="ECO:0007669"/>
    <property type="project" value="UniProtKB-SubCell"/>
</dbReference>
<evidence type="ECO:0000256" key="15">
    <source>
        <dbReference type="SAM" id="Phobius"/>
    </source>
</evidence>
<dbReference type="InterPro" id="IPR029044">
    <property type="entry name" value="Nucleotide-diphossugar_trans"/>
</dbReference>
<dbReference type="AlphaFoldDB" id="A0A1E4S9H2"/>
<evidence type="ECO:0000256" key="3">
    <source>
        <dbReference type="ARBA" id="ARBA00004991"/>
    </source>
</evidence>
<evidence type="ECO:0000313" key="18">
    <source>
        <dbReference type="Proteomes" id="UP000094389"/>
    </source>
</evidence>
<dbReference type="OMA" id="IVWIIDC"/>
<evidence type="ECO:0000256" key="13">
    <source>
        <dbReference type="ARBA" id="ARBA00031543"/>
    </source>
</evidence>
<feature type="transmembrane region" description="Helical" evidence="15">
    <location>
        <begin position="388"/>
        <end position="413"/>
    </location>
</feature>
<comment type="similarity">
    <text evidence="4">Belongs to the glycosyltransferase 2 family.</text>
</comment>
<evidence type="ECO:0000313" key="17">
    <source>
        <dbReference type="EMBL" id="ODV76159.1"/>
    </source>
</evidence>
<dbReference type="Gene3D" id="3.90.550.10">
    <property type="entry name" value="Spore Coat Polysaccharide Biosynthesis Protein SpsA, Chain A"/>
    <property type="match status" value="1"/>
</dbReference>
<dbReference type="OrthoDB" id="1483400at2759"/>
<evidence type="ECO:0000256" key="12">
    <source>
        <dbReference type="ARBA" id="ARBA00031017"/>
    </source>
</evidence>
<evidence type="ECO:0000256" key="8">
    <source>
        <dbReference type="ARBA" id="ARBA00022679"/>
    </source>
</evidence>
<comment type="pathway">
    <text evidence="2">Lipid metabolism; sphingolipid metabolism.</text>
</comment>
<dbReference type="Pfam" id="PF13506">
    <property type="entry name" value="Glyco_transf_21"/>
    <property type="match status" value="1"/>
</dbReference>
<feature type="signal peptide" evidence="16">
    <location>
        <begin position="1"/>
        <end position="18"/>
    </location>
</feature>
<reference evidence="17 18" key="1">
    <citation type="journal article" date="2016" name="Proc. Natl. Acad. Sci. U.S.A.">
        <title>Comparative genomics of biotechnologically important yeasts.</title>
        <authorList>
            <person name="Riley R."/>
            <person name="Haridas S."/>
            <person name="Wolfe K.H."/>
            <person name="Lopes M.R."/>
            <person name="Hittinger C.T."/>
            <person name="Goeker M."/>
            <person name="Salamov A.A."/>
            <person name="Wisecaver J.H."/>
            <person name="Long T.M."/>
            <person name="Calvey C.H."/>
            <person name="Aerts A.L."/>
            <person name="Barry K.W."/>
            <person name="Choi C."/>
            <person name="Clum A."/>
            <person name="Coughlan A.Y."/>
            <person name="Deshpande S."/>
            <person name="Douglass A.P."/>
            <person name="Hanson S.J."/>
            <person name="Klenk H.-P."/>
            <person name="LaButti K.M."/>
            <person name="Lapidus A."/>
            <person name="Lindquist E.A."/>
            <person name="Lipzen A.M."/>
            <person name="Meier-Kolthoff J.P."/>
            <person name="Ohm R.A."/>
            <person name="Otillar R.P."/>
            <person name="Pangilinan J.L."/>
            <person name="Peng Y."/>
            <person name="Rokas A."/>
            <person name="Rosa C.A."/>
            <person name="Scheuner C."/>
            <person name="Sibirny A.A."/>
            <person name="Slot J.C."/>
            <person name="Stielow J.B."/>
            <person name="Sun H."/>
            <person name="Kurtzman C.P."/>
            <person name="Blackwell M."/>
            <person name="Grigoriev I.V."/>
            <person name="Jeffries T.W."/>
        </authorList>
    </citation>
    <scope>NUCLEOTIDE SEQUENCE [LARGE SCALE GENOMIC DNA]</scope>
    <source>
        <strain evidence="18">ATCC 18201 / CBS 1600 / BCRC 20928 / JCM 3617 / NBRC 0987 / NRRL Y-1542</strain>
    </source>
</reference>
<dbReference type="UniPathway" id="UPA00222"/>
<protein>
    <recommendedName>
        <fullName evidence="6">Ceramide glucosyltransferase</fullName>
        <ecNumber evidence="5">2.4.1.80</ecNumber>
    </recommendedName>
    <alternativeName>
        <fullName evidence="13">Glucosylceramide synthase</fullName>
    </alternativeName>
    <alternativeName>
        <fullName evidence="14">UDP-glucose ceramide glucosyltransferase</fullName>
    </alternativeName>
    <alternativeName>
        <fullName evidence="12">UDP-glucose:N-acylsphingosine D-glucosyltransferase</fullName>
    </alternativeName>
</protein>
<dbReference type="Proteomes" id="UP000094389">
    <property type="component" value="Unassembled WGS sequence"/>
</dbReference>
<keyword evidence="8" id="KW-0808">Transferase</keyword>